<feature type="transmembrane region" description="Helical" evidence="5">
    <location>
        <begin position="94"/>
        <end position="114"/>
    </location>
</feature>
<keyword evidence="8" id="KW-1185">Reference proteome</keyword>
<dbReference type="InterPro" id="IPR011701">
    <property type="entry name" value="MFS"/>
</dbReference>
<dbReference type="PRINTS" id="PR01036">
    <property type="entry name" value="TCRTETB"/>
</dbReference>
<dbReference type="GO" id="GO:0005886">
    <property type="term" value="C:plasma membrane"/>
    <property type="evidence" value="ECO:0007669"/>
    <property type="project" value="TreeGrafter"/>
</dbReference>
<feature type="transmembrane region" description="Helical" evidence="5">
    <location>
        <begin position="67"/>
        <end position="87"/>
    </location>
</feature>
<feature type="transmembrane region" description="Helical" evidence="5">
    <location>
        <begin position="120"/>
        <end position="141"/>
    </location>
</feature>
<feature type="transmembrane region" description="Helical" evidence="5">
    <location>
        <begin position="374"/>
        <end position="397"/>
    </location>
</feature>
<dbReference type="Pfam" id="PF07690">
    <property type="entry name" value="MFS_1"/>
    <property type="match status" value="1"/>
</dbReference>
<dbReference type="PANTHER" id="PTHR23501:SF201">
    <property type="entry name" value="MFS AFLATOXIN EFFLUX PUMP"/>
    <property type="match status" value="1"/>
</dbReference>
<feature type="transmembrane region" description="Helical" evidence="5">
    <location>
        <begin position="437"/>
        <end position="456"/>
    </location>
</feature>
<feature type="transmembrane region" description="Helical" evidence="5">
    <location>
        <begin position="349"/>
        <end position="367"/>
    </location>
</feature>
<feature type="transmembrane region" description="Helical" evidence="5">
    <location>
        <begin position="27"/>
        <end position="47"/>
    </location>
</feature>
<dbReference type="InterPro" id="IPR036259">
    <property type="entry name" value="MFS_trans_sf"/>
</dbReference>
<name>A0A5N6J324_9EURO</name>
<feature type="transmembrane region" description="Helical" evidence="5">
    <location>
        <begin position="238"/>
        <end position="257"/>
    </location>
</feature>
<protein>
    <submittedName>
        <fullName evidence="7">MFS general substrate transporter</fullName>
    </submittedName>
</protein>
<dbReference type="Proteomes" id="UP000326289">
    <property type="component" value="Unassembled WGS sequence"/>
</dbReference>
<evidence type="ECO:0000313" key="8">
    <source>
        <dbReference type="Proteomes" id="UP000326289"/>
    </source>
</evidence>
<organism evidence="7 8">
    <name type="scientific">Aspergillus minisclerotigenes</name>
    <dbReference type="NCBI Taxonomy" id="656917"/>
    <lineage>
        <taxon>Eukaryota</taxon>
        <taxon>Fungi</taxon>
        <taxon>Dikarya</taxon>
        <taxon>Ascomycota</taxon>
        <taxon>Pezizomycotina</taxon>
        <taxon>Eurotiomycetes</taxon>
        <taxon>Eurotiomycetidae</taxon>
        <taxon>Eurotiales</taxon>
        <taxon>Aspergillaceae</taxon>
        <taxon>Aspergillus</taxon>
        <taxon>Aspergillus subgen. Circumdati</taxon>
    </lineage>
</organism>
<feature type="transmembrane region" description="Helical" evidence="5">
    <location>
        <begin position="403"/>
        <end position="425"/>
    </location>
</feature>
<feature type="transmembrane region" description="Helical" evidence="5">
    <location>
        <begin position="269"/>
        <end position="287"/>
    </location>
</feature>
<dbReference type="GO" id="GO:0022857">
    <property type="term" value="F:transmembrane transporter activity"/>
    <property type="evidence" value="ECO:0007669"/>
    <property type="project" value="InterPro"/>
</dbReference>
<comment type="subcellular location">
    <subcellularLocation>
        <location evidence="1">Membrane</location>
        <topology evidence="1">Multi-pass membrane protein</topology>
    </subcellularLocation>
</comment>
<dbReference type="SUPFAM" id="SSF103473">
    <property type="entry name" value="MFS general substrate transporter"/>
    <property type="match status" value="1"/>
</dbReference>
<reference evidence="7 8" key="1">
    <citation type="submission" date="2019-04" db="EMBL/GenBank/DDBJ databases">
        <title>Fungal friends and foes A comparative genomics study of 23 Aspergillus species from section Flavi.</title>
        <authorList>
            <consortium name="DOE Joint Genome Institute"/>
            <person name="Kjaerbolling I."/>
            <person name="Vesth T.C."/>
            <person name="Frisvad J.C."/>
            <person name="Nybo J.L."/>
            <person name="Theobald S."/>
            <person name="Kildgaard S."/>
            <person name="Petersen T.I."/>
            <person name="Kuo A."/>
            <person name="Sato A."/>
            <person name="Lyhne E.K."/>
            <person name="Kogle M.E."/>
            <person name="Wiebenga A."/>
            <person name="Kun R.S."/>
            <person name="Lubbers R.J."/>
            <person name="Makela M.R."/>
            <person name="Barry K."/>
            <person name="Chovatia M."/>
            <person name="Clum A."/>
            <person name="Daum C."/>
            <person name="Haridas S."/>
            <person name="He G."/>
            <person name="LaButti K."/>
            <person name="Lipzen A."/>
            <person name="Mondo S."/>
            <person name="Pangilinan J."/>
            <person name="Riley R."/>
            <person name="Salamov A."/>
            <person name="Simmons B.A."/>
            <person name="Magnuson J.K."/>
            <person name="Henrissat B."/>
            <person name="Mortensen U.H."/>
            <person name="Larsen T.O."/>
            <person name="De vries R.P."/>
            <person name="Grigoriev I.V."/>
            <person name="Machida M."/>
            <person name="Baker S.E."/>
            <person name="Andersen M.R."/>
        </authorList>
    </citation>
    <scope>NUCLEOTIDE SEQUENCE [LARGE SCALE GENOMIC DNA]</scope>
    <source>
        <strain evidence="7 8">CBS 117635</strain>
    </source>
</reference>
<feature type="transmembrane region" description="Helical" evidence="5">
    <location>
        <begin position="308"/>
        <end position="329"/>
    </location>
</feature>
<evidence type="ECO:0000256" key="2">
    <source>
        <dbReference type="ARBA" id="ARBA00022692"/>
    </source>
</evidence>
<dbReference type="AlphaFoldDB" id="A0A5N6J324"/>
<evidence type="ECO:0000256" key="4">
    <source>
        <dbReference type="ARBA" id="ARBA00023136"/>
    </source>
</evidence>
<feature type="transmembrane region" description="Helical" evidence="5">
    <location>
        <begin position="180"/>
        <end position="203"/>
    </location>
</feature>
<keyword evidence="4 5" id="KW-0472">Membrane</keyword>
<evidence type="ECO:0000256" key="3">
    <source>
        <dbReference type="ARBA" id="ARBA00022989"/>
    </source>
</evidence>
<proteinExistence type="predicted"/>
<dbReference type="PANTHER" id="PTHR23501">
    <property type="entry name" value="MAJOR FACILITATOR SUPERFAMILY"/>
    <property type="match status" value="1"/>
</dbReference>
<feature type="transmembrane region" description="Helical" evidence="5">
    <location>
        <begin position="511"/>
        <end position="530"/>
    </location>
</feature>
<evidence type="ECO:0000256" key="5">
    <source>
        <dbReference type="SAM" id="Phobius"/>
    </source>
</evidence>
<feature type="domain" description="Major facilitator superfamily (MFS) profile" evidence="6">
    <location>
        <begin position="30"/>
        <end position="534"/>
    </location>
</feature>
<keyword evidence="3 5" id="KW-1133">Transmembrane helix</keyword>
<evidence type="ECO:0000313" key="7">
    <source>
        <dbReference type="EMBL" id="KAB8273196.1"/>
    </source>
</evidence>
<dbReference type="EMBL" id="ML732798">
    <property type="protein sequence ID" value="KAB8273196.1"/>
    <property type="molecule type" value="Genomic_DNA"/>
</dbReference>
<feature type="transmembrane region" description="Helical" evidence="5">
    <location>
        <begin position="153"/>
        <end position="174"/>
    </location>
</feature>
<dbReference type="Gene3D" id="1.20.1250.20">
    <property type="entry name" value="MFS general substrate transporter like domains"/>
    <property type="match status" value="1"/>
</dbReference>
<keyword evidence="2 5" id="KW-0812">Transmembrane</keyword>
<dbReference type="CDD" id="cd17502">
    <property type="entry name" value="MFS_Azr1_MDR_like"/>
    <property type="match status" value="1"/>
</dbReference>
<dbReference type="PROSITE" id="PS50850">
    <property type="entry name" value="MFS"/>
    <property type="match status" value="1"/>
</dbReference>
<dbReference type="Gene3D" id="1.20.1720.10">
    <property type="entry name" value="Multidrug resistance protein D"/>
    <property type="match status" value="1"/>
</dbReference>
<evidence type="ECO:0000256" key="1">
    <source>
        <dbReference type="ARBA" id="ARBA00004141"/>
    </source>
</evidence>
<accession>A0A5N6J324</accession>
<dbReference type="InterPro" id="IPR020846">
    <property type="entry name" value="MFS_dom"/>
</dbReference>
<dbReference type="FunFam" id="1.20.1250.20:FF:000196">
    <property type="entry name" value="MFS toxin efflux pump (AflT)"/>
    <property type="match status" value="1"/>
</dbReference>
<evidence type="ECO:0000259" key="6">
    <source>
        <dbReference type="PROSITE" id="PS50850"/>
    </source>
</evidence>
<gene>
    <name evidence="7" type="ORF">BDV30DRAFT_249065</name>
</gene>
<sequence length="554" mass="58716">MSEPEAAASLEREPTEDSNHYIDGVKLATLMISISLCMFLVSLDRTIISTAIPTITNEFHSFDDMAWYGSAYMLTGSVMQLPLGTVYQIYASKYVFLAIMLVFIVGSAVCGGASNSLAVILGRAVQGIGSAGITAGCMIIITETVPLPKRPMYMGILGAVFGVSAIVGPLLGGALTTGASWRWCFLINLPIGAVAMIVIFLIFPVGGKGGDKDEVEQDRTGTTAGGGSMRLWKRIQRFNPLGLCFMVPAVVCLVLALEWGGSTYAWKSARIIILLVLSGVLFILFGVDQWLEGEYSTIKPRLIADRTVAASALYTAFIGASMMSLVYYLPIWFQAIKGASAVNSGEMNIPLLLSLVIGSMISGILVSKLVGYPSLFMIISSVLMTVGAGLLSTFTVATGHAKWISYQALFGIGLGLGMQQGATAVQMVVHKADVPSVLSLLFFCQQLGGSIALAIAQNIVSSELVSGLHASLPDVDASAIVSSGATQLRSMVPTKSLATLLHIYNKAVTTSFYLTAATSAVTFFAAIFIVPRSLLKANCEDEEVSSGQNRPVQE</sequence>